<feature type="coiled-coil region" evidence="1">
    <location>
        <begin position="292"/>
        <end position="319"/>
    </location>
</feature>
<feature type="region of interest" description="Disordered" evidence="2">
    <location>
        <begin position="31"/>
        <end position="111"/>
    </location>
</feature>
<sequence length="458" mass="48962">MPAESYVANAHHCLVLEGPWGAGLAEGAWLSEDHSATSDREQKQPSESGSEVQEDADGKRNASDDDTSGDSEADRDDDADKKKDGENDDAEDGDGDQDDDEDDRSAKEKASAWLDEPKHKLIAIAVLVLLVLAIIGAVLWWLEARKWQSTDNAYIRGPIARLSPGVSGNVTRVFVVDNQLVRAGQPLAAISVGSYEVALRQAEAEVESARAAVLQAQAALVSARAQVRQAGATARARDAEAVAADREYRRYASLSQGAVAEQQRDRALASSRSALETARAADETVRAQAAGIGQAEANIVAARARVRQAEANLANARLRRGDATVVAPIAGRVTQFDIEPGDYLSPGQPLAAIVGPARWVEANFKEDQLRLMRRGQAVELTISAFSGFKLAGYVDSFQAGSGAQFSALPPQNATGNWVKTVQRVPVKIRFRDDAFRDFPANADIVPGLSVTASVKVMP</sequence>
<keyword evidence="3" id="KW-0812">Transmembrane</keyword>
<feature type="compositionally biased region" description="Acidic residues" evidence="2">
    <location>
        <begin position="86"/>
        <end position="103"/>
    </location>
</feature>
<feature type="compositionally biased region" description="Basic and acidic residues" evidence="2">
    <location>
        <begin position="31"/>
        <end position="44"/>
    </location>
</feature>
<keyword evidence="1" id="KW-0175">Coiled coil</keyword>
<evidence type="ECO:0000313" key="5">
    <source>
        <dbReference type="EMBL" id="SDG09908.1"/>
    </source>
</evidence>
<reference evidence="5 6" key="1">
    <citation type="submission" date="2016-10" db="EMBL/GenBank/DDBJ databases">
        <authorList>
            <person name="Varghese N."/>
            <person name="Submissions S."/>
        </authorList>
    </citation>
    <scope>NUCLEOTIDE SEQUENCE [LARGE SCALE GENOMIC DNA]</scope>
    <source>
        <strain evidence="5 6">S7-754</strain>
    </source>
</reference>
<keyword evidence="6" id="KW-1185">Reference proteome</keyword>
<evidence type="ECO:0000256" key="2">
    <source>
        <dbReference type="SAM" id="MobiDB-lite"/>
    </source>
</evidence>
<name>A0A1G7RGK6_9SPHN</name>
<dbReference type="GO" id="GO:0055085">
    <property type="term" value="P:transmembrane transport"/>
    <property type="evidence" value="ECO:0007669"/>
    <property type="project" value="InterPro"/>
</dbReference>
<feature type="compositionally biased region" description="Acidic residues" evidence="2">
    <location>
        <begin position="64"/>
        <end position="77"/>
    </location>
</feature>
<proteinExistence type="predicted"/>
<organism evidence="5 6">
    <name type="scientific">Sphingomonas carotinifaciens</name>
    <dbReference type="NCBI Taxonomy" id="1166323"/>
    <lineage>
        <taxon>Bacteria</taxon>
        <taxon>Pseudomonadati</taxon>
        <taxon>Pseudomonadota</taxon>
        <taxon>Alphaproteobacteria</taxon>
        <taxon>Sphingomonadales</taxon>
        <taxon>Sphingomonadaceae</taxon>
        <taxon>Sphingomonas</taxon>
    </lineage>
</organism>
<keyword evidence="3" id="KW-0472">Membrane</keyword>
<gene>
    <name evidence="5" type="ORF">SAMN05216557_11177</name>
</gene>
<evidence type="ECO:0000256" key="3">
    <source>
        <dbReference type="SAM" id="Phobius"/>
    </source>
</evidence>
<feature type="coiled-coil region" evidence="1">
    <location>
        <begin position="192"/>
        <end position="219"/>
    </location>
</feature>
<dbReference type="PANTHER" id="PTHR30386">
    <property type="entry name" value="MEMBRANE FUSION SUBUNIT OF EMRAB-TOLC MULTIDRUG EFFLUX PUMP"/>
    <property type="match status" value="1"/>
</dbReference>
<evidence type="ECO:0000259" key="4">
    <source>
        <dbReference type="Pfam" id="PF25917"/>
    </source>
</evidence>
<accession>A0A1G7RGK6</accession>
<dbReference type="PANTHER" id="PTHR30386:SF24">
    <property type="entry name" value="MULTIDRUG RESISTANCE EFFLUX PUMP"/>
    <property type="match status" value="1"/>
</dbReference>
<dbReference type="InterPro" id="IPR050739">
    <property type="entry name" value="MFP"/>
</dbReference>
<evidence type="ECO:0000256" key="1">
    <source>
        <dbReference type="SAM" id="Coils"/>
    </source>
</evidence>
<dbReference type="Proteomes" id="UP000323502">
    <property type="component" value="Unassembled WGS sequence"/>
</dbReference>
<dbReference type="AlphaFoldDB" id="A0A1G7RGK6"/>
<dbReference type="EMBL" id="FNBI01000011">
    <property type="protein sequence ID" value="SDG09908.1"/>
    <property type="molecule type" value="Genomic_DNA"/>
</dbReference>
<feature type="transmembrane region" description="Helical" evidence="3">
    <location>
        <begin position="121"/>
        <end position="142"/>
    </location>
</feature>
<dbReference type="Gene3D" id="2.40.30.170">
    <property type="match status" value="1"/>
</dbReference>
<dbReference type="Pfam" id="PF25917">
    <property type="entry name" value="BSH_RND"/>
    <property type="match status" value="1"/>
</dbReference>
<feature type="domain" description="Multidrug resistance protein MdtA-like barrel-sandwich hybrid" evidence="4">
    <location>
        <begin position="160"/>
        <end position="354"/>
    </location>
</feature>
<dbReference type="Gene3D" id="1.10.287.470">
    <property type="entry name" value="Helix hairpin bin"/>
    <property type="match status" value="1"/>
</dbReference>
<evidence type="ECO:0000313" key="6">
    <source>
        <dbReference type="Proteomes" id="UP000323502"/>
    </source>
</evidence>
<dbReference type="InterPro" id="IPR058625">
    <property type="entry name" value="MdtA-like_BSH"/>
</dbReference>
<keyword evidence="3" id="KW-1133">Transmembrane helix</keyword>
<dbReference type="Gene3D" id="2.40.50.100">
    <property type="match status" value="1"/>
</dbReference>
<dbReference type="SUPFAM" id="SSF111369">
    <property type="entry name" value="HlyD-like secretion proteins"/>
    <property type="match status" value="2"/>
</dbReference>
<protein>
    <submittedName>
        <fullName evidence="5">Membrane fusion protein, multidrug efflux system</fullName>
    </submittedName>
</protein>